<sequence>MCINCKGTPFQTKFGRCKLQYSNLGKTVVPGLGIVSVLAISEIGSRVVHTFYDTGFLEEAFLKNGALTTAQADAILNLMNEDHDQEVEKLAINLARAELKRKLEVPKKIKLSSKPKKPLTDEELIKLFGEADEPSAQAPQKKRAKKINKKKPNQGKAPNAIRKTKKPARL</sequence>
<keyword evidence="3" id="KW-1185">Reference proteome</keyword>
<proteinExistence type="predicted"/>
<dbReference type="Proteomes" id="UP001158576">
    <property type="component" value="Chromosome PAR"/>
</dbReference>
<protein>
    <submittedName>
        <fullName evidence="2">Oidioi.mRNA.OKI2018_I69.PAR.g9098.t1.cds</fullName>
    </submittedName>
</protein>
<evidence type="ECO:0000313" key="2">
    <source>
        <dbReference type="EMBL" id="CAG5078831.1"/>
    </source>
</evidence>
<reference evidence="2 3" key="1">
    <citation type="submission" date="2021-04" db="EMBL/GenBank/DDBJ databases">
        <authorList>
            <person name="Bliznina A."/>
        </authorList>
    </citation>
    <scope>NUCLEOTIDE SEQUENCE [LARGE SCALE GENOMIC DNA]</scope>
</reference>
<evidence type="ECO:0000256" key="1">
    <source>
        <dbReference type="SAM" id="MobiDB-lite"/>
    </source>
</evidence>
<feature type="compositionally biased region" description="Basic residues" evidence="1">
    <location>
        <begin position="140"/>
        <end position="153"/>
    </location>
</feature>
<gene>
    <name evidence="2" type="ORF">OKIOD_LOCUS656</name>
</gene>
<accession>A0ABN7RN71</accession>
<name>A0ABN7RN71_OIKDI</name>
<organism evidence="2 3">
    <name type="scientific">Oikopleura dioica</name>
    <name type="common">Tunicate</name>
    <dbReference type="NCBI Taxonomy" id="34765"/>
    <lineage>
        <taxon>Eukaryota</taxon>
        <taxon>Metazoa</taxon>
        <taxon>Chordata</taxon>
        <taxon>Tunicata</taxon>
        <taxon>Appendicularia</taxon>
        <taxon>Copelata</taxon>
        <taxon>Oikopleuridae</taxon>
        <taxon>Oikopleura</taxon>
    </lineage>
</organism>
<evidence type="ECO:0000313" key="3">
    <source>
        <dbReference type="Proteomes" id="UP001158576"/>
    </source>
</evidence>
<dbReference type="EMBL" id="OU015568">
    <property type="protein sequence ID" value="CAG5078831.1"/>
    <property type="molecule type" value="Genomic_DNA"/>
</dbReference>
<feature type="region of interest" description="Disordered" evidence="1">
    <location>
        <begin position="130"/>
        <end position="170"/>
    </location>
</feature>